<dbReference type="InterPro" id="IPR043128">
    <property type="entry name" value="Rev_trsase/Diguanyl_cyclase"/>
</dbReference>
<proteinExistence type="predicted"/>
<dbReference type="PANTHER" id="PTHR33332">
    <property type="entry name" value="REVERSE TRANSCRIPTASE DOMAIN-CONTAINING PROTEIN"/>
    <property type="match status" value="1"/>
</dbReference>
<dbReference type="Gene3D" id="3.30.70.270">
    <property type="match status" value="1"/>
</dbReference>
<keyword evidence="3" id="KW-1185">Reference proteome</keyword>
<name>A0AAQ4DU52_AMBAM</name>
<comment type="caution">
    <text evidence="2">The sequence shown here is derived from an EMBL/GenBank/DDBJ whole genome shotgun (WGS) entry which is preliminary data.</text>
</comment>
<evidence type="ECO:0000313" key="2">
    <source>
        <dbReference type="EMBL" id="KAK8765992.1"/>
    </source>
</evidence>
<reference evidence="2 3" key="1">
    <citation type="journal article" date="2023" name="Arcadia Sci">
        <title>De novo assembly of a long-read Amblyomma americanum tick genome.</title>
        <authorList>
            <person name="Chou S."/>
            <person name="Poskanzer K.E."/>
            <person name="Rollins M."/>
            <person name="Thuy-Boun P.S."/>
        </authorList>
    </citation>
    <scope>NUCLEOTIDE SEQUENCE [LARGE SCALE GENOMIC DNA]</scope>
    <source>
        <strain evidence="2">F_SG_1</strain>
        <tissue evidence="2">Salivary glands</tissue>
    </source>
</reference>
<dbReference type="Proteomes" id="UP001321473">
    <property type="component" value="Unassembled WGS sequence"/>
</dbReference>
<dbReference type="InterPro" id="IPR000477">
    <property type="entry name" value="RT_dom"/>
</dbReference>
<dbReference type="SUPFAM" id="SSF56672">
    <property type="entry name" value="DNA/RNA polymerases"/>
    <property type="match status" value="1"/>
</dbReference>
<dbReference type="AlphaFoldDB" id="A0AAQ4DU52"/>
<sequence length="235" mass="26133">MFGFKANLSTQDVLLQLKEEVLETMPKAGENVVMALDIKGAFDNVSHAAIMAGINNTNCGKRTHDYLRDFLSNRTATVGLGELRSDVFHTLCQGTPQGFVISPVLFNVAMIGLANRLKKIQGIQHAMYADDVTIWTTQGSLGEKQERLQEAATCVENYTKEWGLQCSTEKSELLRIGKHPTQATLEVTLEGQHTHEKNMIRILGMWLQSSRKCSHTISLLSKTAEQVGRMINRVS</sequence>
<dbReference type="Pfam" id="PF00078">
    <property type="entry name" value="RVT_1"/>
    <property type="match status" value="1"/>
</dbReference>
<protein>
    <recommendedName>
        <fullName evidence="1">Reverse transcriptase domain-containing protein</fullName>
    </recommendedName>
</protein>
<feature type="domain" description="Reverse transcriptase" evidence="1">
    <location>
        <begin position="1"/>
        <end position="207"/>
    </location>
</feature>
<gene>
    <name evidence="2" type="ORF">V5799_007226</name>
</gene>
<organism evidence="2 3">
    <name type="scientific">Amblyomma americanum</name>
    <name type="common">Lone star tick</name>
    <dbReference type="NCBI Taxonomy" id="6943"/>
    <lineage>
        <taxon>Eukaryota</taxon>
        <taxon>Metazoa</taxon>
        <taxon>Ecdysozoa</taxon>
        <taxon>Arthropoda</taxon>
        <taxon>Chelicerata</taxon>
        <taxon>Arachnida</taxon>
        <taxon>Acari</taxon>
        <taxon>Parasitiformes</taxon>
        <taxon>Ixodida</taxon>
        <taxon>Ixodoidea</taxon>
        <taxon>Ixodidae</taxon>
        <taxon>Amblyomminae</taxon>
        <taxon>Amblyomma</taxon>
    </lineage>
</organism>
<evidence type="ECO:0000259" key="1">
    <source>
        <dbReference type="PROSITE" id="PS50878"/>
    </source>
</evidence>
<dbReference type="PROSITE" id="PS50878">
    <property type="entry name" value="RT_POL"/>
    <property type="match status" value="1"/>
</dbReference>
<dbReference type="GO" id="GO:0071897">
    <property type="term" value="P:DNA biosynthetic process"/>
    <property type="evidence" value="ECO:0007669"/>
    <property type="project" value="UniProtKB-ARBA"/>
</dbReference>
<accession>A0AAQ4DU52</accession>
<dbReference type="EMBL" id="JARKHS020026809">
    <property type="protein sequence ID" value="KAK8765992.1"/>
    <property type="molecule type" value="Genomic_DNA"/>
</dbReference>
<evidence type="ECO:0000313" key="3">
    <source>
        <dbReference type="Proteomes" id="UP001321473"/>
    </source>
</evidence>
<dbReference type="InterPro" id="IPR043502">
    <property type="entry name" value="DNA/RNA_pol_sf"/>
</dbReference>